<gene>
    <name evidence="3" type="ORF">HHT355_0240</name>
</gene>
<evidence type="ECO:0000313" key="4">
    <source>
        <dbReference type="Proteomes" id="UP000236497"/>
    </source>
</evidence>
<feature type="transmembrane region" description="Helical" evidence="1">
    <location>
        <begin position="42"/>
        <end position="62"/>
    </location>
</feature>
<evidence type="ECO:0000259" key="2">
    <source>
        <dbReference type="Pfam" id="PF01757"/>
    </source>
</evidence>
<keyword evidence="1" id="KW-0812">Transmembrane</keyword>
<feature type="transmembrane region" description="Helical" evidence="1">
    <location>
        <begin position="154"/>
        <end position="173"/>
    </location>
</feature>
<protein>
    <recommendedName>
        <fullName evidence="2">Acyltransferase 3 domain-containing protein</fullName>
    </recommendedName>
</protein>
<dbReference type="AlphaFoldDB" id="A0A0H5SDK3"/>
<keyword evidence="1" id="KW-1133">Transmembrane helix</keyword>
<dbReference type="EMBL" id="CVTD020000008">
    <property type="protein sequence ID" value="CRZ33452.1"/>
    <property type="molecule type" value="Genomic_DNA"/>
</dbReference>
<accession>A0A0H5SDK3</accession>
<organism evidence="3 4">
    <name type="scientific">Herbinix hemicellulosilytica</name>
    <dbReference type="NCBI Taxonomy" id="1564487"/>
    <lineage>
        <taxon>Bacteria</taxon>
        <taxon>Bacillati</taxon>
        <taxon>Bacillota</taxon>
        <taxon>Clostridia</taxon>
        <taxon>Lachnospirales</taxon>
        <taxon>Lachnospiraceae</taxon>
        <taxon>Herbinix</taxon>
    </lineage>
</organism>
<evidence type="ECO:0000256" key="1">
    <source>
        <dbReference type="SAM" id="Phobius"/>
    </source>
</evidence>
<dbReference type="OrthoDB" id="6623990at2"/>
<reference evidence="3 4" key="1">
    <citation type="submission" date="2015-06" db="EMBL/GenBank/DDBJ databases">
        <authorList>
            <person name="Wibberg Daniel"/>
        </authorList>
    </citation>
    <scope>NUCLEOTIDE SEQUENCE [LARGE SCALE GENOMIC DNA]</scope>
    <source>
        <strain evidence="3 4">T3/55T</strain>
    </source>
</reference>
<sequence length="331" mass="38856">MPDHSNDKRYFLFDNMRAVLIILVVWGHLLTSLIFRNDVIKTIYYFIFFFHMPAMVFISGFFSKNTEKARDRAFETILMPYLILNVCNYIFKMLILKEDYFGFRFFRPLWGLWYLLALFLWKFFLKDLIRIRFILPLSFLVGILSGFSKEFSTYMALGRVVCFLPFFLLGYYLKKEHIDKIKRIPRIAGFAVFIGSGVLSAVLAKNKMFGVEDLYLRSPYPEDADVEHMIIRVLVYVVALIMIFALINLTGSQKNFLTNIGQNTMTVYVLHLFTIPLLEKLKIFNNEPYLYLVYSVITTAIISYIYTLPIVKKIYDKAMNGSINVILLKDK</sequence>
<dbReference type="Proteomes" id="UP000236497">
    <property type="component" value="Unassembled WGS sequence"/>
</dbReference>
<dbReference type="InterPro" id="IPR002656">
    <property type="entry name" value="Acyl_transf_3_dom"/>
</dbReference>
<feature type="domain" description="Acyltransferase 3" evidence="2">
    <location>
        <begin position="13"/>
        <end position="306"/>
    </location>
</feature>
<dbReference type="PANTHER" id="PTHR37312">
    <property type="entry name" value="MEMBRANE-BOUND ACYLTRANSFERASE YKRP-RELATED"/>
    <property type="match status" value="1"/>
</dbReference>
<dbReference type="InterPro" id="IPR052734">
    <property type="entry name" value="Nod_factor_acetyltransferase"/>
</dbReference>
<proteinExistence type="predicted"/>
<feature type="transmembrane region" description="Helical" evidence="1">
    <location>
        <begin position="256"/>
        <end position="277"/>
    </location>
</feature>
<name>A0A0H5SDK3_HERHM</name>
<dbReference type="RefSeq" id="WP_103201635.1">
    <property type="nucleotide sequence ID" value="NZ_CVTD020000008.1"/>
</dbReference>
<feature type="transmembrane region" description="Helical" evidence="1">
    <location>
        <begin position="289"/>
        <end position="311"/>
    </location>
</feature>
<feature type="transmembrane region" description="Helical" evidence="1">
    <location>
        <begin position="229"/>
        <end position="249"/>
    </location>
</feature>
<dbReference type="GO" id="GO:0016747">
    <property type="term" value="F:acyltransferase activity, transferring groups other than amino-acyl groups"/>
    <property type="evidence" value="ECO:0007669"/>
    <property type="project" value="InterPro"/>
</dbReference>
<dbReference type="Pfam" id="PF01757">
    <property type="entry name" value="Acyl_transf_3"/>
    <property type="match status" value="1"/>
</dbReference>
<feature type="transmembrane region" description="Helical" evidence="1">
    <location>
        <begin position="74"/>
        <end position="95"/>
    </location>
</feature>
<keyword evidence="1" id="KW-0472">Membrane</keyword>
<keyword evidence="4" id="KW-1185">Reference proteome</keyword>
<feature type="transmembrane region" description="Helical" evidence="1">
    <location>
        <begin position="18"/>
        <end position="36"/>
    </location>
</feature>
<feature type="transmembrane region" description="Helical" evidence="1">
    <location>
        <begin position="185"/>
        <end position="204"/>
    </location>
</feature>
<evidence type="ECO:0000313" key="3">
    <source>
        <dbReference type="EMBL" id="CRZ33452.1"/>
    </source>
</evidence>
<dbReference type="PANTHER" id="PTHR37312:SF1">
    <property type="entry name" value="MEMBRANE-BOUND ACYLTRANSFERASE YKRP-RELATED"/>
    <property type="match status" value="1"/>
</dbReference>
<feature type="transmembrane region" description="Helical" evidence="1">
    <location>
        <begin position="107"/>
        <end position="124"/>
    </location>
</feature>